<feature type="compositionally biased region" description="Low complexity" evidence="1">
    <location>
        <begin position="49"/>
        <end position="67"/>
    </location>
</feature>
<organism evidence="2">
    <name type="scientific">Solanum chacoense</name>
    <name type="common">Chaco potato</name>
    <dbReference type="NCBI Taxonomy" id="4108"/>
    <lineage>
        <taxon>Eukaryota</taxon>
        <taxon>Viridiplantae</taxon>
        <taxon>Streptophyta</taxon>
        <taxon>Embryophyta</taxon>
        <taxon>Tracheophyta</taxon>
        <taxon>Spermatophyta</taxon>
        <taxon>Magnoliopsida</taxon>
        <taxon>eudicotyledons</taxon>
        <taxon>Gunneridae</taxon>
        <taxon>Pentapetalae</taxon>
        <taxon>asterids</taxon>
        <taxon>lamiids</taxon>
        <taxon>Solanales</taxon>
        <taxon>Solanaceae</taxon>
        <taxon>Solanoideae</taxon>
        <taxon>Solaneae</taxon>
        <taxon>Solanum</taxon>
    </lineage>
</organism>
<dbReference type="AlphaFoldDB" id="A0A0V0HT44"/>
<dbReference type="EMBL" id="GEDG01015620">
    <property type="protein sequence ID" value="JAP23303.1"/>
    <property type="molecule type" value="Transcribed_RNA"/>
</dbReference>
<protein>
    <submittedName>
        <fullName evidence="2">Putative ovule protein</fullName>
    </submittedName>
</protein>
<accession>A0A0V0HT44</accession>
<name>A0A0V0HT44_SOLCH</name>
<reference evidence="2" key="1">
    <citation type="submission" date="2015-12" db="EMBL/GenBank/DDBJ databases">
        <title>Gene expression during late stages of embryo sac development: a critical building block for successful pollen-pistil interactions.</title>
        <authorList>
            <person name="Liu Y."/>
            <person name="Joly V."/>
            <person name="Sabar M."/>
            <person name="Matton D.P."/>
        </authorList>
    </citation>
    <scope>NUCLEOTIDE SEQUENCE</scope>
</reference>
<evidence type="ECO:0000313" key="2">
    <source>
        <dbReference type="EMBL" id="JAP23303.1"/>
    </source>
</evidence>
<feature type="region of interest" description="Disordered" evidence="1">
    <location>
        <begin position="44"/>
        <end position="67"/>
    </location>
</feature>
<sequence length="67" mass="7393">MCTNNPVYLTPIKKIGKYTNHIKLLPIPLFGTSHLLLLIKKQSKSEQGSIRLSPIPESSPLLPLTGI</sequence>
<evidence type="ECO:0000256" key="1">
    <source>
        <dbReference type="SAM" id="MobiDB-lite"/>
    </source>
</evidence>
<proteinExistence type="predicted"/>